<keyword evidence="2" id="KW-0969">Cilium</keyword>
<name>A0A317L1D6_9BACI</name>
<dbReference type="SUPFAM" id="SSF160214">
    <property type="entry name" value="FlaG-like"/>
    <property type="match status" value="1"/>
</dbReference>
<dbReference type="RefSeq" id="WP_054859896.1">
    <property type="nucleotide sequence ID" value="NZ_JAJUIE010000030.1"/>
</dbReference>
<dbReference type="PANTHER" id="PTHR37166">
    <property type="entry name" value="PROTEIN FLAG"/>
    <property type="match status" value="1"/>
</dbReference>
<feature type="region of interest" description="Disordered" evidence="1">
    <location>
        <begin position="1"/>
        <end position="44"/>
    </location>
</feature>
<dbReference type="EMBL" id="QGTD01000005">
    <property type="protein sequence ID" value="PWU69286.1"/>
    <property type="molecule type" value="Genomic_DNA"/>
</dbReference>
<evidence type="ECO:0000313" key="3">
    <source>
        <dbReference type="Proteomes" id="UP000245624"/>
    </source>
</evidence>
<reference evidence="2 3" key="1">
    <citation type="submission" date="2018-05" db="EMBL/GenBank/DDBJ databases">
        <title>Genomic analysis of Gracilibacillus dipsosauri DD1 reveals novel features of a salt-tolerant amylase.</title>
        <authorList>
            <person name="Deutch C.E."/>
            <person name="Yang S."/>
        </authorList>
    </citation>
    <scope>NUCLEOTIDE SEQUENCE [LARGE SCALE GENOMIC DNA]</scope>
    <source>
        <strain evidence="2 3">DD1</strain>
    </source>
</reference>
<dbReference type="AlphaFoldDB" id="A0A317L1D6"/>
<protein>
    <submittedName>
        <fullName evidence="2">Flagellar biosynthesis protein FlaG</fullName>
    </submittedName>
</protein>
<organism evidence="2 3">
    <name type="scientific">Gracilibacillus dipsosauri</name>
    <dbReference type="NCBI Taxonomy" id="178340"/>
    <lineage>
        <taxon>Bacteria</taxon>
        <taxon>Bacillati</taxon>
        <taxon>Bacillota</taxon>
        <taxon>Bacilli</taxon>
        <taxon>Bacillales</taxon>
        <taxon>Bacillaceae</taxon>
        <taxon>Gracilibacillus</taxon>
    </lineage>
</organism>
<accession>A0A317L1D6</accession>
<keyword evidence="2" id="KW-0282">Flagellum</keyword>
<proteinExistence type="predicted"/>
<dbReference type="OrthoDB" id="9799867at2"/>
<sequence length="120" mass="13703">MDISKMNIGTLSPQHESAQDISLLPKDSSKVKESDELQPNSDNDEISMIETKDLVDGLNSFLEPYDTSIRYEFHEKLDRYYVTIVDSQTDEVVKEIPPKKLLDVYASMAELMGFIVDEKI</sequence>
<dbReference type="Gene3D" id="3.30.160.170">
    <property type="entry name" value="FlaG-like"/>
    <property type="match status" value="1"/>
</dbReference>
<evidence type="ECO:0000256" key="1">
    <source>
        <dbReference type="SAM" id="MobiDB-lite"/>
    </source>
</evidence>
<dbReference type="InterPro" id="IPR035924">
    <property type="entry name" value="FlaG-like_sf"/>
</dbReference>
<dbReference type="NCBIfam" id="NF005834">
    <property type="entry name" value="PRK07738.1"/>
    <property type="match status" value="1"/>
</dbReference>
<evidence type="ECO:0000313" key="2">
    <source>
        <dbReference type="EMBL" id="PWU69286.1"/>
    </source>
</evidence>
<gene>
    <name evidence="2" type="ORF">DLJ74_04680</name>
</gene>
<dbReference type="PANTHER" id="PTHR37166:SF1">
    <property type="entry name" value="PROTEIN FLAG"/>
    <property type="match status" value="1"/>
</dbReference>
<dbReference type="Proteomes" id="UP000245624">
    <property type="component" value="Unassembled WGS sequence"/>
</dbReference>
<keyword evidence="3" id="KW-1185">Reference proteome</keyword>
<feature type="compositionally biased region" description="Polar residues" evidence="1">
    <location>
        <begin position="7"/>
        <end position="20"/>
    </location>
</feature>
<dbReference type="InterPro" id="IPR005186">
    <property type="entry name" value="FlaG"/>
</dbReference>
<comment type="caution">
    <text evidence="2">The sequence shown here is derived from an EMBL/GenBank/DDBJ whole genome shotgun (WGS) entry which is preliminary data.</text>
</comment>
<dbReference type="Pfam" id="PF03646">
    <property type="entry name" value="FlaG"/>
    <property type="match status" value="1"/>
</dbReference>
<keyword evidence="2" id="KW-0966">Cell projection</keyword>